<name>V8N5C6_OPHHA</name>
<dbReference type="AlphaFoldDB" id="V8N5C6"/>
<accession>V8N5C6</accession>
<feature type="compositionally biased region" description="Basic and acidic residues" evidence="1">
    <location>
        <begin position="1"/>
        <end position="16"/>
    </location>
</feature>
<evidence type="ECO:0000256" key="1">
    <source>
        <dbReference type="SAM" id="MobiDB-lite"/>
    </source>
</evidence>
<proteinExistence type="predicted"/>
<comment type="caution">
    <text evidence="2">The sequence shown here is derived from an EMBL/GenBank/DDBJ whole genome shotgun (WGS) entry which is preliminary data.</text>
</comment>
<feature type="compositionally biased region" description="Basic and acidic residues" evidence="1">
    <location>
        <begin position="25"/>
        <end position="50"/>
    </location>
</feature>
<feature type="non-terminal residue" evidence="2">
    <location>
        <position position="1"/>
    </location>
</feature>
<keyword evidence="3" id="KW-1185">Reference proteome</keyword>
<dbReference type="Proteomes" id="UP000018936">
    <property type="component" value="Unassembled WGS sequence"/>
</dbReference>
<protein>
    <submittedName>
        <fullName evidence="2">Legumin A2</fullName>
    </submittedName>
</protein>
<reference evidence="2 3" key="1">
    <citation type="journal article" date="2013" name="Proc. Natl. Acad. Sci. U.S.A.">
        <title>The king cobra genome reveals dynamic gene evolution and adaptation in the snake venom system.</title>
        <authorList>
            <person name="Vonk F.J."/>
            <person name="Casewell N.R."/>
            <person name="Henkel C.V."/>
            <person name="Heimberg A.M."/>
            <person name="Jansen H.J."/>
            <person name="McCleary R.J."/>
            <person name="Kerkkamp H.M."/>
            <person name="Vos R.A."/>
            <person name="Guerreiro I."/>
            <person name="Calvete J.J."/>
            <person name="Wuster W."/>
            <person name="Woods A.E."/>
            <person name="Logan J.M."/>
            <person name="Harrison R.A."/>
            <person name="Castoe T.A."/>
            <person name="de Koning A.P."/>
            <person name="Pollock D.D."/>
            <person name="Yandell M."/>
            <person name="Calderon D."/>
            <person name="Renjifo C."/>
            <person name="Currier R.B."/>
            <person name="Salgado D."/>
            <person name="Pla D."/>
            <person name="Sanz L."/>
            <person name="Hyder A.S."/>
            <person name="Ribeiro J.M."/>
            <person name="Arntzen J.W."/>
            <person name="van den Thillart G.E."/>
            <person name="Boetzer M."/>
            <person name="Pirovano W."/>
            <person name="Dirks R.P."/>
            <person name="Spaink H.P."/>
            <person name="Duboule D."/>
            <person name="McGlinn E."/>
            <person name="Kini R.M."/>
            <person name="Richardson M.K."/>
        </authorList>
    </citation>
    <scope>NUCLEOTIDE SEQUENCE</scope>
    <source>
        <tissue evidence="2">Blood</tissue>
    </source>
</reference>
<evidence type="ECO:0000313" key="3">
    <source>
        <dbReference type="Proteomes" id="UP000018936"/>
    </source>
</evidence>
<organism evidence="2 3">
    <name type="scientific">Ophiophagus hannah</name>
    <name type="common">King cobra</name>
    <name type="synonym">Naja hannah</name>
    <dbReference type="NCBI Taxonomy" id="8665"/>
    <lineage>
        <taxon>Eukaryota</taxon>
        <taxon>Metazoa</taxon>
        <taxon>Chordata</taxon>
        <taxon>Craniata</taxon>
        <taxon>Vertebrata</taxon>
        <taxon>Euteleostomi</taxon>
        <taxon>Lepidosauria</taxon>
        <taxon>Squamata</taxon>
        <taxon>Bifurcata</taxon>
        <taxon>Unidentata</taxon>
        <taxon>Episquamata</taxon>
        <taxon>Toxicofera</taxon>
        <taxon>Serpentes</taxon>
        <taxon>Colubroidea</taxon>
        <taxon>Elapidae</taxon>
        <taxon>Elapinae</taxon>
        <taxon>Ophiophagus</taxon>
    </lineage>
</organism>
<feature type="region of interest" description="Disordered" evidence="1">
    <location>
        <begin position="1"/>
        <end position="50"/>
    </location>
</feature>
<sequence>MRKGRKEGGREEDEKGKGRRKGRRKEGEEDEKGKEGRKGGREGRREMRREREGFALWVKAAKILVERNVTPRAPPKALNPGCAEIHGCTAHMASGNPPSPLTPYPANLSAKLLFFRPSAVLLCWEI</sequence>
<dbReference type="EMBL" id="AZIM01012981">
    <property type="protein sequence ID" value="ETE56762.1"/>
    <property type="molecule type" value="Genomic_DNA"/>
</dbReference>
<evidence type="ECO:0000313" key="2">
    <source>
        <dbReference type="EMBL" id="ETE56762.1"/>
    </source>
</evidence>
<gene>
    <name evidence="2" type="primary">LEGA2</name>
    <name evidence="2" type="ORF">L345_17525</name>
</gene>